<dbReference type="PANTHER" id="PTHR30600">
    <property type="entry name" value="CYTOCHROME C PEROXIDASE-RELATED"/>
    <property type="match status" value="1"/>
</dbReference>
<accession>A0ABV9HXM0</accession>
<evidence type="ECO:0000256" key="7">
    <source>
        <dbReference type="PROSITE-ProRule" id="PRU00433"/>
    </source>
</evidence>
<evidence type="ECO:0000313" key="9">
    <source>
        <dbReference type="EMBL" id="MFC4634922.1"/>
    </source>
</evidence>
<evidence type="ECO:0000256" key="1">
    <source>
        <dbReference type="ARBA" id="ARBA00004196"/>
    </source>
</evidence>
<protein>
    <submittedName>
        <fullName evidence="9">Cytochrome c peroxidase</fullName>
        <ecNumber evidence="9">1.11.1.5</ecNumber>
    </submittedName>
</protein>
<dbReference type="EMBL" id="JBHSFV010000008">
    <property type="protein sequence ID" value="MFC4634922.1"/>
    <property type="molecule type" value="Genomic_DNA"/>
</dbReference>
<dbReference type="Gene3D" id="1.10.760.10">
    <property type="entry name" value="Cytochrome c-like domain"/>
    <property type="match status" value="2"/>
</dbReference>
<keyword evidence="6 7" id="KW-0408">Iron</keyword>
<dbReference type="GO" id="GO:0004130">
    <property type="term" value="F:cytochrome-c peroxidase activity"/>
    <property type="evidence" value="ECO:0007669"/>
    <property type="project" value="UniProtKB-EC"/>
</dbReference>
<proteinExistence type="predicted"/>
<keyword evidence="10" id="KW-1185">Reference proteome</keyword>
<sequence length="613" mass="69980">MISYSNSSLSRFFLLIVFIIGFLYSCKENSKENSYPKTLEPNWKNTQALYLQEINNTLILLDSLKNSAPNTQLAKELFKKVRFAFKKAEPYASYLNPEVGHRVNGPALPIYKEDNGKVLFPIGLQKIEESIYEGETPDKQYQNELKTTIGLIHALKRSVEKRELTAQRYFIATHQQLFRVLSFSISGFDTPISHLGIEESKISLQNLYDTYTISIQKIIQSKNQDLDIRFKKEIELATQYVASHPDFDSFDRYTFIKEYLNPISRSWVAIRKTSELWDGTNTQPFNFDAPTFFEKDSYTIAFFTSGTNKNATDDQIKLGKKLFFDKNLSSNKEMACASCHIPSKAYTDGLMTNKNNSGGNLDRNTPTLINTIFQKNFFWDGRSQTLIDQISSVFTNEKEFSTNVHTFSKDILQDSTYIPLFKQAYGGVSARNTEVIKAISAYVSTLNGFNSKFDRNMRDEEDTFTKSEKEGMNLFMGKALCATCHFIPLTNGTVPPFFQETEREVIGVPNTAKNKALDDDLGYYWKFNEPLHKGMFKTPTVRNVAVTSPYMHNGIYKTLDEVIDFYNKGGGGGLGFDLEHQTLPFDNLKLTDTEQLALVNFLKTLTDTQVDTY</sequence>
<keyword evidence="2 7" id="KW-0349">Heme</keyword>
<dbReference type="Gene3D" id="1.20.1420.20">
    <property type="entry name" value="M75 peptidase, HXXE motif"/>
    <property type="match status" value="1"/>
</dbReference>
<keyword evidence="4" id="KW-0732">Signal</keyword>
<dbReference type="RefSeq" id="WP_379979657.1">
    <property type="nucleotide sequence ID" value="NZ_JBHSFV010000008.1"/>
</dbReference>
<comment type="subcellular location">
    <subcellularLocation>
        <location evidence="1">Cell envelope</location>
    </subcellularLocation>
</comment>
<dbReference type="Proteomes" id="UP001596043">
    <property type="component" value="Unassembled WGS sequence"/>
</dbReference>
<dbReference type="EC" id="1.11.1.5" evidence="9"/>
<dbReference type="InterPro" id="IPR051395">
    <property type="entry name" value="Cytochrome_c_Peroxidase/MauG"/>
</dbReference>
<evidence type="ECO:0000259" key="8">
    <source>
        <dbReference type="PROSITE" id="PS51007"/>
    </source>
</evidence>
<gene>
    <name evidence="9" type="ORF">ACFO3O_13460</name>
</gene>
<dbReference type="InterPro" id="IPR004852">
    <property type="entry name" value="Di-haem_cyt_c_peroxidsae"/>
</dbReference>
<feature type="domain" description="Cytochrome c" evidence="8">
    <location>
        <begin position="314"/>
        <end position="447"/>
    </location>
</feature>
<comment type="caution">
    <text evidence="9">The sequence shown here is derived from an EMBL/GenBank/DDBJ whole genome shotgun (WGS) entry which is preliminary data.</text>
</comment>
<evidence type="ECO:0000256" key="5">
    <source>
        <dbReference type="ARBA" id="ARBA00023002"/>
    </source>
</evidence>
<dbReference type="PROSITE" id="PS51007">
    <property type="entry name" value="CYTC"/>
    <property type="match status" value="2"/>
</dbReference>
<dbReference type="InterPro" id="IPR009056">
    <property type="entry name" value="Cyt_c-like_dom"/>
</dbReference>
<evidence type="ECO:0000256" key="3">
    <source>
        <dbReference type="ARBA" id="ARBA00022723"/>
    </source>
</evidence>
<keyword evidence="9" id="KW-0575">Peroxidase</keyword>
<dbReference type="PANTHER" id="PTHR30600:SF10">
    <property type="entry name" value="BLL6722 PROTEIN"/>
    <property type="match status" value="1"/>
</dbReference>
<dbReference type="InterPro" id="IPR038352">
    <property type="entry name" value="Imelysin_sf"/>
</dbReference>
<feature type="domain" description="Cytochrome c" evidence="8">
    <location>
        <begin position="466"/>
        <end position="606"/>
    </location>
</feature>
<dbReference type="InterPro" id="IPR036909">
    <property type="entry name" value="Cyt_c-like_dom_sf"/>
</dbReference>
<dbReference type="Pfam" id="PF03150">
    <property type="entry name" value="CCP_MauG"/>
    <property type="match status" value="1"/>
</dbReference>
<evidence type="ECO:0000313" key="10">
    <source>
        <dbReference type="Proteomes" id="UP001596043"/>
    </source>
</evidence>
<reference evidence="10" key="1">
    <citation type="journal article" date="2019" name="Int. J. Syst. Evol. Microbiol.">
        <title>The Global Catalogue of Microorganisms (GCM) 10K type strain sequencing project: providing services to taxonomists for standard genome sequencing and annotation.</title>
        <authorList>
            <consortium name="The Broad Institute Genomics Platform"/>
            <consortium name="The Broad Institute Genome Sequencing Center for Infectious Disease"/>
            <person name="Wu L."/>
            <person name="Ma J."/>
        </authorList>
    </citation>
    <scope>NUCLEOTIDE SEQUENCE [LARGE SCALE GENOMIC DNA]</scope>
    <source>
        <strain evidence="10">YJ-61-S</strain>
    </source>
</reference>
<evidence type="ECO:0000256" key="4">
    <source>
        <dbReference type="ARBA" id="ARBA00022729"/>
    </source>
</evidence>
<evidence type="ECO:0000256" key="2">
    <source>
        <dbReference type="ARBA" id="ARBA00022617"/>
    </source>
</evidence>
<keyword evidence="3 7" id="KW-0479">Metal-binding</keyword>
<evidence type="ECO:0000256" key="6">
    <source>
        <dbReference type="ARBA" id="ARBA00023004"/>
    </source>
</evidence>
<organism evidence="9 10">
    <name type="scientific">Dokdonia ponticola</name>
    <dbReference type="NCBI Taxonomy" id="2041041"/>
    <lineage>
        <taxon>Bacteria</taxon>
        <taxon>Pseudomonadati</taxon>
        <taxon>Bacteroidota</taxon>
        <taxon>Flavobacteriia</taxon>
        <taxon>Flavobacteriales</taxon>
        <taxon>Flavobacteriaceae</taxon>
        <taxon>Dokdonia</taxon>
    </lineage>
</organism>
<keyword evidence="5 9" id="KW-0560">Oxidoreductase</keyword>
<dbReference type="SUPFAM" id="SSF46626">
    <property type="entry name" value="Cytochrome c"/>
    <property type="match status" value="2"/>
</dbReference>
<name>A0ABV9HXM0_9FLAO</name>